<keyword evidence="3 6" id="KW-0175">Coiled coil</keyword>
<comment type="subcellular location">
    <subcellularLocation>
        <location evidence="1">Cell membrane</location>
    </subcellularLocation>
</comment>
<protein>
    <recommendedName>
        <fullName evidence="8">G protein gamma domain-containing protein</fullName>
    </recommendedName>
</protein>
<evidence type="ECO:0000256" key="3">
    <source>
        <dbReference type="ARBA" id="ARBA00023054"/>
    </source>
</evidence>
<proteinExistence type="predicted"/>
<evidence type="ECO:0000313" key="10">
    <source>
        <dbReference type="Proteomes" id="UP000326939"/>
    </source>
</evidence>
<accession>A0A5N5MSK6</accession>
<dbReference type="InterPro" id="IPR015898">
    <property type="entry name" value="G-protein_gamma-like_dom"/>
</dbReference>
<keyword evidence="5" id="KW-0807">Transducer</keyword>
<dbReference type="EMBL" id="VDCV01000005">
    <property type="protein sequence ID" value="KAB5557493.1"/>
    <property type="molecule type" value="Genomic_DNA"/>
</dbReference>
<gene>
    <name evidence="9" type="ORF">DKX38_008402</name>
</gene>
<name>A0A5N5MSK6_9ROSI</name>
<feature type="coiled-coil region" evidence="6">
    <location>
        <begin position="34"/>
        <end position="61"/>
    </location>
</feature>
<dbReference type="GO" id="GO:0005886">
    <property type="term" value="C:plasma membrane"/>
    <property type="evidence" value="ECO:0007669"/>
    <property type="project" value="UniProtKB-SubCell"/>
</dbReference>
<evidence type="ECO:0000256" key="4">
    <source>
        <dbReference type="ARBA" id="ARBA00023136"/>
    </source>
</evidence>
<dbReference type="SMART" id="SM01224">
    <property type="entry name" value="G_gamma"/>
    <property type="match status" value="1"/>
</dbReference>
<evidence type="ECO:0000256" key="5">
    <source>
        <dbReference type="ARBA" id="ARBA00023224"/>
    </source>
</evidence>
<reference evidence="10" key="1">
    <citation type="journal article" date="2019" name="Gigascience">
        <title>De novo genome assembly of the endangered Acer yangbiense, a plant species with extremely small populations endemic to Yunnan Province, China.</title>
        <authorList>
            <person name="Yang J."/>
            <person name="Wariss H.M."/>
            <person name="Tao L."/>
            <person name="Zhang R."/>
            <person name="Yun Q."/>
            <person name="Hollingsworth P."/>
            <person name="Dao Z."/>
            <person name="Luo G."/>
            <person name="Guo H."/>
            <person name="Ma Y."/>
            <person name="Sun W."/>
        </authorList>
    </citation>
    <scope>NUCLEOTIDE SEQUENCE [LARGE SCALE GENOMIC DNA]</scope>
    <source>
        <strain evidence="10">cv. br00</strain>
    </source>
</reference>
<evidence type="ECO:0000256" key="2">
    <source>
        <dbReference type="ARBA" id="ARBA00022475"/>
    </source>
</evidence>
<dbReference type="Proteomes" id="UP000326939">
    <property type="component" value="Chromosome 5"/>
</dbReference>
<keyword evidence="2" id="KW-1003">Cell membrane</keyword>
<organism evidence="9 10">
    <name type="scientific">Salix brachista</name>
    <dbReference type="NCBI Taxonomy" id="2182728"/>
    <lineage>
        <taxon>Eukaryota</taxon>
        <taxon>Viridiplantae</taxon>
        <taxon>Streptophyta</taxon>
        <taxon>Embryophyta</taxon>
        <taxon>Tracheophyta</taxon>
        <taxon>Spermatophyta</taxon>
        <taxon>Magnoliopsida</taxon>
        <taxon>eudicotyledons</taxon>
        <taxon>Gunneridae</taxon>
        <taxon>Pentapetalae</taxon>
        <taxon>rosids</taxon>
        <taxon>fabids</taxon>
        <taxon>Malpighiales</taxon>
        <taxon>Salicaceae</taxon>
        <taxon>Saliceae</taxon>
        <taxon>Salix</taxon>
    </lineage>
</organism>
<dbReference type="InterPro" id="IPR045878">
    <property type="entry name" value="GG1/2"/>
</dbReference>
<keyword evidence="10" id="KW-1185">Reference proteome</keyword>
<sequence length="112" mass="12335">MAEKGVESETASLVDEQVSGGGGSASAGADTRGKHRILAELKRVEQEMKFLEEELEELENTDNVSIVCEELLRGVENLPDPLISLTYGPANPLWDRWFEGPQKSQGCMCRIL</sequence>
<dbReference type="PANTHER" id="PTHR35129">
    <property type="entry name" value="GUANINE NUCLEOTIDE-BINDING PROTEIN SUBUNIT GAMMA 1"/>
    <property type="match status" value="1"/>
</dbReference>
<dbReference type="Pfam" id="PF00631">
    <property type="entry name" value="G-gamma"/>
    <property type="match status" value="1"/>
</dbReference>
<comment type="caution">
    <text evidence="9">The sequence shown here is derived from an EMBL/GenBank/DDBJ whole genome shotgun (WGS) entry which is preliminary data.</text>
</comment>
<evidence type="ECO:0000256" key="7">
    <source>
        <dbReference type="SAM" id="MobiDB-lite"/>
    </source>
</evidence>
<evidence type="ECO:0000256" key="1">
    <source>
        <dbReference type="ARBA" id="ARBA00004236"/>
    </source>
</evidence>
<dbReference type="PANTHER" id="PTHR35129:SF1">
    <property type="entry name" value="GUANINE NUCLEOTIDE-BINDING PROTEIN SUBUNIT GAMMA 1"/>
    <property type="match status" value="1"/>
</dbReference>
<evidence type="ECO:0000256" key="6">
    <source>
        <dbReference type="SAM" id="Coils"/>
    </source>
</evidence>
<dbReference type="GO" id="GO:0007186">
    <property type="term" value="P:G protein-coupled receptor signaling pathway"/>
    <property type="evidence" value="ECO:0007669"/>
    <property type="project" value="InterPro"/>
</dbReference>
<evidence type="ECO:0000259" key="8">
    <source>
        <dbReference type="SMART" id="SM01224"/>
    </source>
</evidence>
<feature type="domain" description="G protein gamma" evidence="8">
    <location>
        <begin position="38"/>
        <end position="112"/>
    </location>
</feature>
<dbReference type="AlphaFoldDB" id="A0A5N5MSK6"/>
<keyword evidence="4" id="KW-0472">Membrane</keyword>
<evidence type="ECO:0000313" key="9">
    <source>
        <dbReference type="EMBL" id="KAB5557493.1"/>
    </source>
</evidence>
<feature type="region of interest" description="Disordered" evidence="7">
    <location>
        <begin position="1"/>
        <end position="31"/>
    </location>
</feature>